<sequence length="219" mass="23875">MTEGLAARIRTCAALVGSGDELARLTAIPRRTLEYYLTGDSEPKLARCVDIAKAAGVDIGWLATGEGEMHSAAPDEAAEDDTYAYVPLYDARVSAGHGSWMEGARTLAKLAFTRYSLRKQGLEIANMSAVRIGGDSMEPLLSDGDTVMIDHSCGEVRDEAIYVIRLDDHLYAKRIQRQINGGLAIISANSAYQTMYVSKQDLEAIDIIGRVVWAGRWMT</sequence>
<dbReference type="OrthoDB" id="6548at10239"/>
<dbReference type="InterPro" id="IPR039418">
    <property type="entry name" value="LexA-like"/>
</dbReference>
<dbReference type="KEGG" id="vg:23680599"/>
<evidence type="ECO:0000256" key="2">
    <source>
        <dbReference type="ARBA" id="ARBA00023125"/>
    </source>
</evidence>
<dbReference type="Pfam" id="PF00717">
    <property type="entry name" value="Peptidase_S24"/>
    <property type="match status" value="1"/>
</dbReference>
<evidence type="ECO:0000259" key="4">
    <source>
        <dbReference type="PROSITE" id="PS50943"/>
    </source>
</evidence>
<keyword evidence="1" id="KW-0805">Transcription regulation</keyword>
<dbReference type="GO" id="GO:0003677">
    <property type="term" value="F:DNA binding"/>
    <property type="evidence" value="ECO:0007669"/>
    <property type="project" value="UniProtKB-KW"/>
</dbReference>
<name>A0A0A1IWY4_9CAUD</name>
<keyword evidence="2" id="KW-0238">DNA-binding</keyword>
<reference evidence="5 6" key="1">
    <citation type="journal article" date="2015" name="PLoS ONE">
        <title>Investigation of a Large Collection of Pseudomonas aeruginosa Bacteriophages Collected from a Single Environmental Source in Abidjan, Cote d'Ivoire.</title>
        <authorList>
            <person name="Essoh C."/>
            <person name="Latino L."/>
            <person name="Midoux C."/>
            <person name="Blouin Y."/>
            <person name="Loukou G."/>
            <person name="Nguetta S.P."/>
            <person name="Lathro S."/>
            <person name="Cablanmian A."/>
            <person name="Kouassi A.K."/>
            <person name="Vergnaud G."/>
            <person name="Pourcel C."/>
        </authorList>
    </citation>
    <scope>NUCLEOTIDE SEQUENCE [LARGE SCALE GENOMIC DNA]</scope>
    <source>
        <strain evidence="5">Ab30</strain>
    </source>
</reference>
<evidence type="ECO:0000256" key="3">
    <source>
        <dbReference type="ARBA" id="ARBA00023163"/>
    </source>
</evidence>
<keyword evidence="6" id="KW-1185">Reference proteome</keyword>
<evidence type="ECO:0000313" key="5">
    <source>
        <dbReference type="EMBL" id="CEF89929.1"/>
    </source>
</evidence>
<evidence type="ECO:0000313" key="6">
    <source>
        <dbReference type="Proteomes" id="UP000030217"/>
    </source>
</evidence>
<dbReference type="CDD" id="cd06529">
    <property type="entry name" value="S24_LexA-like"/>
    <property type="match status" value="1"/>
</dbReference>
<protein>
    <submittedName>
        <fullName evidence="5">Putative c repressor</fullName>
    </submittedName>
</protein>
<dbReference type="EMBL" id="LN610590">
    <property type="protein sequence ID" value="CEF89929.1"/>
    <property type="molecule type" value="Genomic_DNA"/>
</dbReference>
<dbReference type="CDD" id="cd00093">
    <property type="entry name" value="HTH_XRE"/>
    <property type="match status" value="1"/>
</dbReference>
<dbReference type="PANTHER" id="PTHR40661:SF3">
    <property type="entry name" value="FELS-1 PROPHAGE TRANSCRIPTIONAL REGULATOR"/>
    <property type="match status" value="1"/>
</dbReference>
<dbReference type="GO" id="GO:0045892">
    <property type="term" value="P:negative regulation of DNA-templated transcription"/>
    <property type="evidence" value="ECO:0007669"/>
    <property type="project" value="InterPro"/>
</dbReference>
<dbReference type="GeneID" id="23680599"/>
<feature type="domain" description="HTH cro/C1-type" evidence="4">
    <location>
        <begin position="21"/>
        <end position="62"/>
    </location>
</feature>
<dbReference type="Gene3D" id="1.10.260.40">
    <property type="entry name" value="lambda repressor-like DNA-binding domains"/>
    <property type="match status" value="1"/>
</dbReference>
<gene>
    <name evidence="5" type="primary">ORF01</name>
</gene>
<evidence type="ECO:0000256" key="1">
    <source>
        <dbReference type="ARBA" id="ARBA00023015"/>
    </source>
</evidence>
<dbReference type="PANTHER" id="PTHR40661">
    <property type="match status" value="1"/>
</dbReference>
<dbReference type="PROSITE" id="PS50943">
    <property type="entry name" value="HTH_CROC1"/>
    <property type="match status" value="1"/>
</dbReference>
<dbReference type="InterPro" id="IPR010744">
    <property type="entry name" value="Phage_CI_N"/>
</dbReference>
<dbReference type="Proteomes" id="UP000030217">
    <property type="component" value="Genome"/>
</dbReference>
<dbReference type="SUPFAM" id="SSF51306">
    <property type="entry name" value="LexA/Signal peptidase"/>
    <property type="match status" value="1"/>
</dbReference>
<organism evidence="5 6">
    <name type="scientific">Pseudomonas phage vB_PaeS_PAO1_Ab30</name>
    <dbReference type="NCBI Taxonomy" id="1548918"/>
    <lineage>
        <taxon>Viruses</taxon>
        <taxon>Duplodnaviria</taxon>
        <taxon>Heunggongvirae</taxon>
        <taxon>Uroviricota</taxon>
        <taxon>Caudoviricetes</taxon>
        <taxon>Casadabanvirus</taxon>
        <taxon>Casadabanvirus Ab30</taxon>
    </lineage>
</organism>
<keyword evidence="3" id="KW-0804">Transcription</keyword>
<dbReference type="Pfam" id="PF07022">
    <property type="entry name" value="Phage_CI_repr"/>
    <property type="match status" value="1"/>
</dbReference>
<dbReference type="InterPro" id="IPR001387">
    <property type="entry name" value="Cro/C1-type_HTH"/>
</dbReference>
<dbReference type="RefSeq" id="YP_009125640.1">
    <property type="nucleotide sequence ID" value="NC_026601.1"/>
</dbReference>
<dbReference type="SUPFAM" id="SSF47413">
    <property type="entry name" value="lambda repressor-like DNA-binding domains"/>
    <property type="match status" value="1"/>
</dbReference>
<dbReference type="InterPro" id="IPR010982">
    <property type="entry name" value="Lambda_DNA-bd_dom_sf"/>
</dbReference>
<dbReference type="Gene3D" id="2.10.109.10">
    <property type="entry name" value="Umud Fragment, subunit A"/>
    <property type="match status" value="1"/>
</dbReference>
<dbReference type="InterPro" id="IPR015927">
    <property type="entry name" value="Peptidase_S24_S26A/B/C"/>
</dbReference>
<accession>A0A0A1IWY4</accession>
<dbReference type="InterPro" id="IPR036286">
    <property type="entry name" value="LexA/Signal_pep-like_sf"/>
</dbReference>
<proteinExistence type="predicted"/>